<accession>A0A1R4IQH0</accession>
<name>A0A1R4IQH0_9MICC</name>
<dbReference type="EMBL" id="FUKP01000023">
    <property type="protein sequence ID" value="SJN21969.1"/>
    <property type="molecule type" value="Genomic_DNA"/>
</dbReference>
<organism evidence="2 3">
    <name type="scientific">Micrococcus lylae</name>
    <dbReference type="NCBI Taxonomy" id="1273"/>
    <lineage>
        <taxon>Bacteria</taxon>
        <taxon>Bacillati</taxon>
        <taxon>Actinomycetota</taxon>
        <taxon>Actinomycetes</taxon>
        <taxon>Micrococcales</taxon>
        <taxon>Micrococcaceae</taxon>
        <taxon>Micrococcus</taxon>
    </lineage>
</organism>
<proteinExistence type="predicted"/>
<keyword evidence="1" id="KW-0812">Transmembrane</keyword>
<gene>
    <name evidence="2" type="ORF">FM125_03880</name>
</gene>
<protein>
    <submittedName>
        <fullName evidence="2">Uncharacterized protein</fullName>
    </submittedName>
</protein>
<sequence>MLVGLAVAVGAVWVLKDIGDPLREAALAEDYTQIFAWLGGGLMAFVVSLLLIWGGIRVQRP</sequence>
<keyword evidence="1" id="KW-0472">Membrane</keyword>
<reference evidence="2 3" key="1">
    <citation type="submission" date="2017-02" db="EMBL/GenBank/DDBJ databases">
        <authorList>
            <person name="Peterson S.W."/>
        </authorList>
    </citation>
    <scope>NUCLEOTIDE SEQUENCE [LARGE SCALE GENOMIC DNA]</scope>
    <source>
        <strain evidence="2 3">2B3F</strain>
    </source>
</reference>
<feature type="transmembrane region" description="Helical" evidence="1">
    <location>
        <begin position="35"/>
        <end position="56"/>
    </location>
</feature>
<evidence type="ECO:0000313" key="3">
    <source>
        <dbReference type="Proteomes" id="UP000196230"/>
    </source>
</evidence>
<dbReference type="Proteomes" id="UP000196230">
    <property type="component" value="Unassembled WGS sequence"/>
</dbReference>
<evidence type="ECO:0000313" key="2">
    <source>
        <dbReference type="EMBL" id="SJN21969.1"/>
    </source>
</evidence>
<dbReference type="AlphaFoldDB" id="A0A1R4IQH0"/>
<keyword evidence="1" id="KW-1133">Transmembrane helix</keyword>
<evidence type="ECO:0000256" key="1">
    <source>
        <dbReference type="SAM" id="Phobius"/>
    </source>
</evidence>